<feature type="transmembrane region" description="Helical" evidence="1">
    <location>
        <begin position="115"/>
        <end position="139"/>
    </location>
</feature>
<feature type="transmembrane region" description="Helical" evidence="1">
    <location>
        <begin position="82"/>
        <end position="103"/>
    </location>
</feature>
<dbReference type="Pfam" id="PF02517">
    <property type="entry name" value="Rce1-like"/>
    <property type="match status" value="1"/>
</dbReference>
<dbReference type="GO" id="GO:0006508">
    <property type="term" value="P:proteolysis"/>
    <property type="evidence" value="ECO:0007669"/>
    <property type="project" value="UniProtKB-KW"/>
</dbReference>
<name>A0A1H6D2A8_9PSEU</name>
<sequence>MTTESRQKSGIVLFLFVTFATAWASWGVAILLGGPAMSPPTVIPYLLGAFGPMFGAIVIRLRRTVRRQPAPAHSVRLPLIGLLWTPVLLVVAAATVVGGALIAQQLGGPPVSLNSALTLVQMSGGPLTFVAVMLVVGPLSEEFGWRGTLHPRLRGKMGRLFAGLVLGIIWSIWHLPLFFVTGTVQNAFGLLTFSGLTYLLSVIPMALLAAYAYDRAGVLGAVAVHFGANATMSLVGVTELLPQALIVGIQAVVALLLLAVHRDREKATTPEPAPRELVPAHR</sequence>
<feature type="transmembrane region" description="Helical" evidence="1">
    <location>
        <begin position="187"/>
        <end position="209"/>
    </location>
</feature>
<dbReference type="InterPro" id="IPR042150">
    <property type="entry name" value="MmRce1-like"/>
</dbReference>
<dbReference type="AlphaFoldDB" id="A0A1H6D2A8"/>
<dbReference type="GO" id="GO:0004175">
    <property type="term" value="F:endopeptidase activity"/>
    <property type="evidence" value="ECO:0007669"/>
    <property type="project" value="UniProtKB-ARBA"/>
</dbReference>
<organism evidence="3 6">
    <name type="scientific">Saccharopolyspora kobensis</name>
    <dbReference type="NCBI Taxonomy" id="146035"/>
    <lineage>
        <taxon>Bacteria</taxon>
        <taxon>Bacillati</taxon>
        <taxon>Actinomycetota</taxon>
        <taxon>Actinomycetes</taxon>
        <taxon>Pseudonocardiales</taxon>
        <taxon>Pseudonocardiaceae</taxon>
        <taxon>Saccharopolyspora</taxon>
    </lineage>
</organism>
<keyword evidence="5" id="KW-1185">Reference proteome</keyword>
<dbReference type="Proteomes" id="UP000199690">
    <property type="component" value="Unassembled WGS sequence"/>
</dbReference>
<feature type="transmembrane region" description="Helical" evidence="1">
    <location>
        <begin position="241"/>
        <end position="260"/>
    </location>
</feature>
<dbReference type="GO" id="GO:0080120">
    <property type="term" value="P:CAAX-box protein maturation"/>
    <property type="evidence" value="ECO:0007669"/>
    <property type="project" value="UniProtKB-ARBA"/>
</dbReference>
<proteinExistence type="predicted"/>
<dbReference type="PANTHER" id="PTHR35797:SF1">
    <property type="entry name" value="PROTEASE"/>
    <property type="match status" value="1"/>
</dbReference>
<dbReference type="PANTHER" id="PTHR35797">
    <property type="entry name" value="PROTEASE-RELATED"/>
    <property type="match status" value="1"/>
</dbReference>
<evidence type="ECO:0000256" key="1">
    <source>
        <dbReference type="SAM" id="Phobius"/>
    </source>
</evidence>
<dbReference type="EMBL" id="FOME01000002">
    <property type="protein sequence ID" value="SFD07320.1"/>
    <property type="molecule type" value="Genomic_DNA"/>
</dbReference>
<evidence type="ECO:0000259" key="2">
    <source>
        <dbReference type="Pfam" id="PF02517"/>
    </source>
</evidence>
<dbReference type="EMBL" id="FNVB01000005">
    <property type="protein sequence ID" value="SEG79138.1"/>
    <property type="molecule type" value="Genomic_DNA"/>
</dbReference>
<accession>A0A1I1PMS9</accession>
<keyword evidence="1" id="KW-1133">Transmembrane helix</keyword>
<keyword evidence="1" id="KW-0812">Transmembrane</keyword>
<reference evidence="5 6" key="1">
    <citation type="submission" date="2016-10" db="EMBL/GenBank/DDBJ databases">
        <authorList>
            <person name="Varghese N."/>
            <person name="Submissions S."/>
        </authorList>
    </citation>
    <scope>NUCLEOTIDE SEQUENCE [LARGE SCALE GENOMIC DNA]</scope>
    <source>
        <strain evidence="6">ATCC 20501</strain>
        <strain evidence="4 5">CGMCC 4.3529</strain>
    </source>
</reference>
<gene>
    <name evidence="3" type="ORF">SAMN02982929_03823</name>
    <name evidence="4" type="ORF">SAMN05216506_102418</name>
</gene>
<dbReference type="Proteomes" id="UP000236729">
    <property type="component" value="Unassembled WGS sequence"/>
</dbReference>
<keyword evidence="1" id="KW-0472">Membrane</keyword>
<dbReference type="InterPro" id="IPR003675">
    <property type="entry name" value="Rce1/LyrA-like_dom"/>
</dbReference>
<feature type="transmembrane region" description="Helical" evidence="1">
    <location>
        <begin position="160"/>
        <end position="181"/>
    </location>
</feature>
<protein>
    <submittedName>
        <fullName evidence="3">Membrane protease YdiL, CAAX protease family</fullName>
    </submittedName>
</protein>
<feature type="transmembrane region" description="Helical" evidence="1">
    <location>
        <begin position="216"/>
        <end position="235"/>
    </location>
</feature>
<evidence type="ECO:0000313" key="5">
    <source>
        <dbReference type="Proteomes" id="UP000199690"/>
    </source>
</evidence>
<evidence type="ECO:0000313" key="3">
    <source>
        <dbReference type="EMBL" id="SEG79138.1"/>
    </source>
</evidence>
<keyword evidence="3" id="KW-0378">Hydrolase</keyword>
<evidence type="ECO:0000313" key="4">
    <source>
        <dbReference type="EMBL" id="SFD07320.1"/>
    </source>
</evidence>
<accession>A0A1H6D2A8</accession>
<reference evidence="3" key="2">
    <citation type="submission" date="2016-10" db="EMBL/GenBank/DDBJ databases">
        <authorList>
            <person name="de Groot N.N."/>
        </authorList>
    </citation>
    <scope>NUCLEOTIDE SEQUENCE [LARGE SCALE GENOMIC DNA]</scope>
    <source>
        <strain evidence="3">ATCC 20501</strain>
    </source>
</reference>
<feature type="transmembrane region" description="Helical" evidence="1">
    <location>
        <begin position="12"/>
        <end position="36"/>
    </location>
</feature>
<feature type="domain" description="CAAX prenyl protease 2/Lysostaphin resistance protein A-like" evidence="2">
    <location>
        <begin position="126"/>
        <end position="230"/>
    </location>
</feature>
<feature type="transmembrane region" description="Helical" evidence="1">
    <location>
        <begin position="42"/>
        <end position="61"/>
    </location>
</feature>
<keyword evidence="3" id="KW-0645">Protease</keyword>
<dbReference type="SMR" id="A0A1H6D2A8"/>
<evidence type="ECO:0000313" key="6">
    <source>
        <dbReference type="Proteomes" id="UP000236729"/>
    </source>
</evidence>
<dbReference type="RefSeq" id="WP_218161527.1">
    <property type="nucleotide sequence ID" value="NZ_FNVB01000005.1"/>
</dbReference>